<evidence type="ECO:0000313" key="4">
    <source>
        <dbReference type="Proteomes" id="UP000220032"/>
    </source>
</evidence>
<reference evidence="3 4" key="1">
    <citation type="submission" date="2017-09" db="EMBL/GenBank/DDBJ databases">
        <title>Large-scale bioinformatics analysis of Bacillus genomes uncovers conserved roles of natural products in bacterial physiology.</title>
        <authorList>
            <consortium name="Agbiome Team Llc"/>
            <person name="Bleich R.M."/>
            <person name="Grubbs K.J."/>
            <person name="Santa Maria K.C."/>
            <person name="Allen S.E."/>
            <person name="Farag S."/>
            <person name="Shank E.A."/>
            <person name="Bowers A."/>
        </authorList>
    </citation>
    <scope>NUCLEOTIDE SEQUENCE [LARGE SCALE GENOMIC DNA]</scope>
    <source>
        <strain evidence="3 4">AFS022681</strain>
    </source>
</reference>
<feature type="transmembrane region" description="Helical" evidence="1">
    <location>
        <begin position="45"/>
        <end position="63"/>
    </location>
</feature>
<proteinExistence type="predicted"/>
<feature type="transmembrane region" description="Helical" evidence="1">
    <location>
        <begin position="16"/>
        <end position="38"/>
    </location>
</feature>
<dbReference type="RefSeq" id="WP_098342368.1">
    <property type="nucleotide sequence ID" value="NZ_NTRR01000015.1"/>
</dbReference>
<evidence type="ECO:0000313" key="3">
    <source>
        <dbReference type="EMBL" id="PFE16310.1"/>
    </source>
</evidence>
<dbReference type="PANTHER" id="PTHR34978">
    <property type="entry name" value="POSSIBLE SENSOR-TRANSDUCER PROTEIN BLAR"/>
    <property type="match status" value="1"/>
</dbReference>
<dbReference type="AlphaFoldDB" id="A0A2A9A433"/>
<name>A0A2A9A433_BACCE</name>
<keyword evidence="1" id="KW-0812">Transmembrane</keyword>
<dbReference type="Pfam" id="PF05569">
    <property type="entry name" value="Peptidase_M56"/>
    <property type="match status" value="1"/>
</dbReference>
<sequence>MFDILRHMSLATVFDWIINTSIMASILVALILCVKVIFRNKLTARWHYIMWFILMVRLLLPWSPDSSYSIYSLLLTGFEPSHSILQPTSEGIVPKQHIETTIPNVTNNNVKQPNLEVKDNDNYAKKPEKKSISVYEILSYIWLLGVVCCSLITIIVNKNLTQYLQKQRPITYQRVLDILNRCKNEMNIQKEIPLLFAGQLSSPTLVGIKNPKILLTENHISTLDDNQLRFIFYHELAHYKRKDVRTNWIMHHLLILHWFNPILWYASKCIREDQEIACDALALTYVHSEETLEYGYTIIALLEHHSNLYPMPGVANLSKNKSALKRRIKMIKKFNKKSYRWSVLGIAIVMGVSTFSLMNAKAEEPVKQIIEKDNILEKKEALKEKKLDKQPAVFNKDTSFFATTNTFPVWVNRSAKEGLTTPLHEKITSKGITISFDEMYVEKSRTYIHFRIEDKDGNLVPYEFDTTGLDVYEDGKKDGKQVTNPRYKLPGYYPKTQIKEGFFKTGASAQLEYISNKKLDSLLQHGKDYVKDNSLKELPQEAYPTEEADFIQLPDLDKNGVMYRMIDKPEGVIQISGTKSYVLPESIKIKLQIDRIGKTKGDWNYEFQVNVDQDKAAKATEIMEEESKKGNMKG</sequence>
<dbReference type="Gene3D" id="2.60.40.1630">
    <property type="entry name" value="bacillus anthracis domain"/>
    <property type="match status" value="1"/>
</dbReference>
<evidence type="ECO:0000256" key="1">
    <source>
        <dbReference type="SAM" id="Phobius"/>
    </source>
</evidence>
<dbReference type="InterPro" id="IPR052173">
    <property type="entry name" value="Beta-lactam_resp_regulator"/>
</dbReference>
<dbReference type="InterPro" id="IPR008756">
    <property type="entry name" value="Peptidase_M56"/>
</dbReference>
<dbReference type="PANTHER" id="PTHR34978:SF3">
    <property type="entry name" value="SLR0241 PROTEIN"/>
    <property type="match status" value="1"/>
</dbReference>
<keyword evidence="1" id="KW-1133">Transmembrane helix</keyword>
<organism evidence="3 4">
    <name type="scientific">Bacillus cereus</name>
    <dbReference type="NCBI Taxonomy" id="1396"/>
    <lineage>
        <taxon>Bacteria</taxon>
        <taxon>Bacillati</taxon>
        <taxon>Bacillota</taxon>
        <taxon>Bacilli</taxon>
        <taxon>Bacillales</taxon>
        <taxon>Bacillaceae</taxon>
        <taxon>Bacillus</taxon>
        <taxon>Bacillus cereus group</taxon>
    </lineage>
</organism>
<evidence type="ECO:0000259" key="2">
    <source>
        <dbReference type="Pfam" id="PF05569"/>
    </source>
</evidence>
<comment type="caution">
    <text evidence="3">The sequence shown here is derived from an EMBL/GenBank/DDBJ whole genome shotgun (WGS) entry which is preliminary data.</text>
</comment>
<feature type="transmembrane region" description="Helical" evidence="1">
    <location>
        <begin position="339"/>
        <end position="358"/>
    </location>
</feature>
<accession>A0A2A9A433</accession>
<dbReference type="Proteomes" id="UP000220032">
    <property type="component" value="Unassembled WGS sequence"/>
</dbReference>
<gene>
    <name evidence="3" type="ORF">CN307_10595</name>
</gene>
<feature type="transmembrane region" description="Helical" evidence="1">
    <location>
        <begin position="137"/>
        <end position="156"/>
    </location>
</feature>
<feature type="domain" description="Peptidase M56" evidence="2">
    <location>
        <begin position="18"/>
        <end position="331"/>
    </location>
</feature>
<dbReference type="CDD" id="cd07341">
    <property type="entry name" value="M56_BlaR1_MecR1_like"/>
    <property type="match status" value="1"/>
</dbReference>
<dbReference type="EMBL" id="NTRR01000015">
    <property type="protein sequence ID" value="PFE16310.1"/>
    <property type="molecule type" value="Genomic_DNA"/>
</dbReference>
<dbReference type="Gene3D" id="3.30.2010.10">
    <property type="entry name" value="Metalloproteases ('zincins'), catalytic domain"/>
    <property type="match status" value="1"/>
</dbReference>
<keyword evidence="1" id="KW-0472">Membrane</keyword>
<protein>
    <recommendedName>
        <fullName evidence="2">Peptidase M56 domain-containing protein</fullName>
    </recommendedName>
</protein>